<dbReference type="Pfam" id="PF17783">
    <property type="entry name" value="WHD_CvfB"/>
    <property type="match status" value="1"/>
</dbReference>
<name>A0A1I0X7K5_SELRU</name>
<accession>A0A1I0X7K5</accession>
<dbReference type="InterPro" id="IPR040764">
    <property type="entry name" value="CvfB_WH"/>
</dbReference>
<dbReference type="PROSITE" id="PS50126">
    <property type="entry name" value="S1"/>
    <property type="match status" value="1"/>
</dbReference>
<evidence type="ECO:0000313" key="4">
    <source>
        <dbReference type="Proteomes" id="UP000183843"/>
    </source>
</evidence>
<dbReference type="InterPro" id="IPR039566">
    <property type="entry name" value="CvfB_S1_st"/>
</dbReference>
<proteinExistence type="inferred from homology"/>
<dbReference type="PANTHER" id="PTHR37296:SF1">
    <property type="entry name" value="CONSERVED VIRULENCE FACTOR B"/>
    <property type="match status" value="1"/>
</dbReference>
<dbReference type="Pfam" id="PF21543">
    <property type="entry name" value="CvfB_2nd"/>
    <property type="match status" value="1"/>
</dbReference>
<dbReference type="PANTHER" id="PTHR37296">
    <property type="entry name" value="CONSERVED VIRULENCE FACTOR B"/>
    <property type="match status" value="1"/>
</dbReference>
<organism evidence="3 4">
    <name type="scientific">Selenomonas ruminantium</name>
    <dbReference type="NCBI Taxonomy" id="971"/>
    <lineage>
        <taxon>Bacteria</taxon>
        <taxon>Bacillati</taxon>
        <taxon>Bacillota</taxon>
        <taxon>Negativicutes</taxon>
        <taxon>Selenomonadales</taxon>
        <taxon>Selenomonadaceae</taxon>
        <taxon>Selenomonas</taxon>
    </lineage>
</organism>
<protein>
    <recommendedName>
        <fullName evidence="2">S1 motif domain-containing protein</fullName>
    </recommendedName>
</protein>
<evidence type="ECO:0000313" key="3">
    <source>
        <dbReference type="EMBL" id="SFA96386.1"/>
    </source>
</evidence>
<feature type="domain" description="S1 motif" evidence="2">
    <location>
        <begin position="158"/>
        <end position="220"/>
    </location>
</feature>
<dbReference type="Gene3D" id="1.10.10.10">
    <property type="entry name" value="Winged helix-like DNA-binding domain superfamily/Winged helix DNA-binding domain"/>
    <property type="match status" value="1"/>
</dbReference>
<dbReference type="SUPFAM" id="SSF50249">
    <property type="entry name" value="Nucleic acid-binding proteins"/>
    <property type="match status" value="1"/>
</dbReference>
<gene>
    <name evidence="3" type="ORF">SAMN05216587_104250</name>
</gene>
<dbReference type="SMART" id="SM00316">
    <property type="entry name" value="S1"/>
    <property type="match status" value="3"/>
</dbReference>
<dbReference type="InterPro" id="IPR014464">
    <property type="entry name" value="CvfB_fam"/>
</dbReference>
<dbReference type="Proteomes" id="UP000183843">
    <property type="component" value="Unassembled WGS sequence"/>
</dbReference>
<dbReference type="InterPro" id="IPR036388">
    <property type="entry name" value="WH-like_DNA-bd_sf"/>
</dbReference>
<dbReference type="AlphaFoldDB" id="A0A1I0X7K5"/>
<comment type="similarity">
    <text evidence="1">Belongs to the CvfB family.</text>
</comment>
<dbReference type="GO" id="GO:0003676">
    <property type="term" value="F:nucleic acid binding"/>
    <property type="evidence" value="ECO:0007669"/>
    <property type="project" value="InterPro"/>
</dbReference>
<dbReference type="RefSeq" id="WP_074814950.1">
    <property type="nucleotide sequence ID" value="NZ_FOJX01000004.1"/>
</dbReference>
<sequence length="292" mass="33009">MEEQRKRKYGPSTVATLKVVRESELGAFLDAETGNTNDDILLHKNQQTAPVKIGDEVEVFLYLDPNRKLTASMRVPKMREGQIARLKVINVSRDGAFVDVGAERGIFMPYAGMRGRPQIGEVVWAKLYTDKSGRLAVTMEVEDEMRRASQPAKGVKKGQMVKGAIYNYTDAGAFLFSEERYIVFIANKEMNPQARPRVGEVVTARVTYIRDDGRLNASLKESKEKALITDAEKIMELLQNRNGKMPYSDESSPEVIRDKFGISKAAFKRALGHLLRENRIVEEDGWTYLKEN</sequence>
<dbReference type="InterPro" id="IPR003029">
    <property type="entry name" value="S1_domain"/>
</dbReference>
<dbReference type="EMBL" id="FOJX01000004">
    <property type="protein sequence ID" value="SFA96386.1"/>
    <property type="molecule type" value="Genomic_DNA"/>
</dbReference>
<dbReference type="Gene3D" id="2.40.50.140">
    <property type="entry name" value="Nucleic acid-binding proteins"/>
    <property type="match status" value="2"/>
</dbReference>
<evidence type="ECO:0000256" key="1">
    <source>
        <dbReference type="PIRNR" id="PIRNR012524"/>
    </source>
</evidence>
<dbReference type="PIRSF" id="PIRSF012524">
    <property type="entry name" value="YitL_S1"/>
    <property type="match status" value="1"/>
</dbReference>
<reference evidence="3 4" key="1">
    <citation type="submission" date="2016-10" db="EMBL/GenBank/DDBJ databases">
        <authorList>
            <person name="de Groot N.N."/>
        </authorList>
    </citation>
    <scope>NUCLEOTIDE SEQUENCE [LARGE SCALE GENOMIC DNA]</scope>
    <source>
        <strain evidence="3 4">L14</strain>
    </source>
</reference>
<dbReference type="InterPro" id="IPR012340">
    <property type="entry name" value="NA-bd_OB-fold"/>
</dbReference>
<dbReference type="Pfam" id="PF13509">
    <property type="entry name" value="S1_2"/>
    <property type="match status" value="2"/>
</dbReference>
<dbReference type="InterPro" id="IPR048587">
    <property type="entry name" value="CvfB_S1_3rd"/>
</dbReference>
<evidence type="ECO:0000259" key="2">
    <source>
        <dbReference type="PROSITE" id="PS50126"/>
    </source>
</evidence>